<name>A0A835CMT5_9FABA</name>
<reference evidence="3" key="1">
    <citation type="submission" date="2020-09" db="EMBL/GenBank/DDBJ databases">
        <title>Genome-Enabled Discovery of Anthraquinone Biosynthesis in Senna tora.</title>
        <authorList>
            <person name="Kang S.-H."/>
            <person name="Pandey R.P."/>
            <person name="Lee C.-M."/>
            <person name="Sim J.-S."/>
            <person name="Jeong J.-T."/>
            <person name="Choi B.-S."/>
            <person name="Jung M."/>
            <person name="Ginzburg D."/>
            <person name="Zhao K."/>
            <person name="Won S.Y."/>
            <person name="Oh T.-J."/>
            <person name="Yu Y."/>
            <person name="Kim N.-H."/>
            <person name="Lee O.R."/>
            <person name="Lee T.-H."/>
            <person name="Bashyal P."/>
            <person name="Kim T.-S."/>
            <person name="Lee W.-H."/>
            <person name="Kawkins C."/>
            <person name="Kim C.-K."/>
            <person name="Kim J.S."/>
            <person name="Ahn B.O."/>
            <person name="Rhee S.Y."/>
            <person name="Sohng J.K."/>
        </authorList>
    </citation>
    <scope>NUCLEOTIDE SEQUENCE</scope>
    <source>
        <tissue evidence="3">Leaf</tissue>
    </source>
</reference>
<dbReference type="Gene3D" id="3.20.20.80">
    <property type="entry name" value="Glycosidases"/>
    <property type="match status" value="5"/>
</dbReference>
<dbReference type="PANTHER" id="PTHR10353:SF237">
    <property type="entry name" value="BETA-GLUCOSIDASE 12-RELATED"/>
    <property type="match status" value="1"/>
</dbReference>
<gene>
    <name evidence="3" type="ORF">G2W53_001737</name>
</gene>
<dbReference type="GO" id="GO:0008422">
    <property type="term" value="F:beta-glucosidase activity"/>
    <property type="evidence" value="ECO:0007669"/>
    <property type="project" value="TreeGrafter"/>
</dbReference>
<dbReference type="PANTHER" id="PTHR10353">
    <property type="entry name" value="GLYCOSYL HYDROLASE"/>
    <property type="match status" value="1"/>
</dbReference>
<dbReference type="SUPFAM" id="SSF51445">
    <property type="entry name" value="(Trans)glycosidases"/>
    <property type="match status" value="4"/>
</dbReference>
<dbReference type="Proteomes" id="UP000634136">
    <property type="component" value="Unassembled WGS sequence"/>
</dbReference>
<keyword evidence="4" id="KW-1185">Reference proteome</keyword>
<accession>A0A835CMT5</accession>
<dbReference type="EMBL" id="JAAIUW010000001">
    <property type="protein sequence ID" value="KAF7844832.1"/>
    <property type="molecule type" value="Genomic_DNA"/>
</dbReference>
<evidence type="ECO:0000313" key="3">
    <source>
        <dbReference type="EMBL" id="KAF7844832.1"/>
    </source>
</evidence>
<evidence type="ECO:0000256" key="1">
    <source>
        <dbReference type="ARBA" id="ARBA00010838"/>
    </source>
</evidence>
<dbReference type="InterPro" id="IPR001360">
    <property type="entry name" value="Glyco_hydro_1"/>
</dbReference>
<dbReference type="AlphaFoldDB" id="A0A835CMT5"/>
<comment type="caution">
    <text evidence="3">The sequence shown here is derived from an EMBL/GenBank/DDBJ whole genome shotgun (WGS) entry which is preliminary data.</text>
</comment>
<dbReference type="InterPro" id="IPR017853">
    <property type="entry name" value="GH"/>
</dbReference>
<dbReference type="GO" id="GO:0005975">
    <property type="term" value="P:carbohydrate metabolic process"/>
    <property type="evidence" value="ECO:0007669"/>
    <property type="project" value="InterPro"/>
</dbReference>
<evidence type="ECO:0000313" key="4">
    <source>
        <dbReference type="Proteomes" id="UP000634136"/>
    </source>
</evidence>
<dbReference type="Pfam" id="PF00232">
    <property type="entry name" value="Glyco_hydro_1"/>
    <property type="match status" value="4"/>
</dbReference>
<dbReference type="PRINTS" id="PR00131">
    <property type="entry name" value="GLHYDRLASE1"/>
</dbReference>
<organism evidence="3 4">
    <name type="scientific">Senna tora</name>
    <dbReference type="NCBI Taxonomy" id="362788"/>
    <lineage>
        <taxon>Eukaryota</taxon>
        <taxon>Viridiplantae</taxon>
        <taxon>Streptophyta</taxon>
        <taxon>Embryophyta</taxon>
        <taxon>Tracheophyta</taxon>
        <taxon>Spermatophyta</taxon>
        <taxon>Magnoliopsida</taxon>
        <taxon>eudicotyledons</taxon>
        <taxon>Gunneridae</taxon>
        <taxon>Pentapetalae</taxon>
        <taxon>rosids</taxon>
        <taxon>fabids</taxon>
        <taxon>Fabales</taxon>
        <taxon>Fabaceae</taxon>
        <taxon>Caesalpinioideae</taxon>
        <taxon>Cassia clade</taxon>
        <taxon>Senna</taxon>
    </lineage>
</organism>
<comment type="similarity">
    <text evidence="1 2">Belongs to the glycosyl hydrolase 1 family.</text>
</comment>
<evidence type="ECO:0000256" key="2">
    <source>
        <dbReference type="RuleBase" id="RU003690"/>
    </source>
</evidence>
<sequence>MKVQQVKEVGVLAFGTPSLIDRYPGGNLKGGVNREGITYYNNLINELLSKGIQPFITLFHWDLPQALKYGGFLSPRIVSDFSFYAEICFKEFGDRVKHWIALNEPLSFTIGGYANGGSPPARCSKWLGPNCNVGDSSTEPYLAAHYQILAHAAAISQKGQIGITLNTGWVMPLSQSNAVKEAAARSLSFMYDCTELISETSLQAGSDWLYIYPHGIQELLQYTKEKFNNPVIYITENGVDEVNDGKRSLDVKLRIEYISRHLLYVQRAISTELISETSLQAGSDWLYIYPQGIQELLQYTKEKFNNPVIYITENGVDEVNDGKRSLDDKVRIEYISRHLLYVQRAIRSGVKVKGYFSWSFLDNFEWNAGYTVRFGMVYVDFKNGLRRYRKRNILSFTVGGYGNGGSPQSLTVNGRSDSLCIYPQGIQELLLPYTNEKFNNPIIYITENGVDEVNDGKRIELISETNLQASSDSLCIYPQGIQELLQYTKEKFNNLIIYITEHGVDEVNDGKRSFDDKMRICYIRRHLLYVQRAIRSAFLNKS</sequence>
<protein>
    <submittedName>
        <fullName evidence="3">Beta-glucosidase 12-like</fullName>
    </submittedName>
</protein>
<dbReference type="OrthoDB" id="65569at2759"/>
<proteinExistence type="inferred from homology"/>